<dbReference type="InterPro" id="IPR017850">
    <property type="entry name" value="Alkaline_phosphatase_core_sf"/>
</dbReference>
<dbReference type="PANTHER" id="PTHR11596">
    <property type="entry name" value="ALKALINE PHOSPHATASE"/>
    <property type="match status" value="1"/>
</dbReference>
<keyword evidence="3" id="KW-0460">Magnesium</keyword>
<gene>
    <name evidence="5" type="ORF">E0F88_04460</name>
</gene>
<keyword evidence="3" id="KW-0479">Metal-binding</keyword>
<feature type="binding site" evidence="3">
    <location>
        <position position="326"/>
    </location>
    <ligand>
        <name>Zn(2+)</name>
        <dbReference type="ChEBI" id="CHEBI:29105"/>
        <label>2</label>
    </ligand>
</feature>
<evidence type="ECO:0000313" key="5">
    <source>
        <dbReference type="EMBL" id="TDE17159.1"/>
    </source>
</evidence>
<feature type="active site" description="Phosphoserine intermediate" evidence="2">
    <location>
        <position position="97"/>
    </location>
</feature>
<protein>
    <submittedName>
        <fullName evidence="5">Alkaline phosphatase</fullName>
    </submittedName>
</protein>
<dbReference type="Proteomes" id="UP000294850">
    <property type="component" value="Unassembled WGS sequence"/>
</dbReference>
<feature type="binding site" evidence="3">
    <location>
        <position position="426"/>
    </location>
    <ligand>
        <name>Zn(2+)</name>
        <dbReference type="ChEBI" id="CHEBI:29105"/>
        <label>2</label>
    </ligand>
</feature>
<dbReference type="Gene3D" id="1.10.60.40">
    <property type="match status" value="1"/>
</dbReference>
<feature type="binding site" evidence="3">
    <location>
        <position position="47"/>
    </location>
    <ligand>
        <name>Mg(2+)</name>
        <dbReference type="ChEBI" id="CHEBI:18420"/>
    </ligand>
</feature>
<feature type="binding site" evidence="3">
    <location>
        <position position="150"/>
    </location>
    <ligand>
        <name>Mg(2+)</name>
        <dbReference type="ChEBI" id="CHEBI:18420"/>
    </ligand>
</feature>
<keyword evidence="1" id="KW-0597">Phosphoprotein</keyword>
<feature type="binding site" evidence="3">
    <location>
        <position position="325"/>
    </location>
    <ligand>
        <name>Zn(2+)</name>
        <dbReference type="ChEBI" id="CHEBI:29105"/>
        <label>2</label>
    </ligand>
</feature>
<dbReference type="AlphaFoldDB" id="A0A4R5DS50"/>
<dbReference type="GO" id="GO:0046872">
    <property type="term" value="F:metal ion binding"/>
    <property type="evidence" value="ECO:0007669"/>
    <property type="project" value="UniProtKB-KW"/>
</dbReference>
<keyword evidence="3" id="KW-0862">Zinc</keyword>
<evidence type="ECO:0000256" key="3">
    <source>
        <dbReference type="PIRSR" id="PIRSR601952-2"/>
    </source>
</evidence>
<keyword evidence="6" id="KW-1185">Reference proteome</keyword>
<feature type="binding site" evidence="3">
    <location>
        <position position="287"/>
    </location>
    <ligand>
        <name>Zn(2+)</name>
        <dbReference type="ChEBI" id="CHEBI:29105"/>
        <label>2</label>
    </ligand>
</feature>
<dbReference type="SUPFAM" id="SSF53649">
    <property type="entry name" value="Alkaline phosphatase-like"/>
    <property type="match status" value="1"/>
</dbReference>
<name>A0A4R5DS50_9BACT</name>
<dbReference type="EMBL" id="SMFL01000002">
    <property type="protein sequence ID" value="TDE17159.1"/>
    <property type="molecule type" value="Genomic_DNA"/>
</dbReference>
<evidence type="ECO:0000256" key="4">
    <source>
        <dbReference type="RuleBase" id="RU003946"/>
    </source>
</evidence>
<dbReference type="Pfam" id="PF00245">
    <property type="entry name" value="Alk_phosphatase"/>
    <property type="match status" value="1"/>
</dbReference>
<organism evidence="5 6">
    <name type="scientific">Dyadobacter psychrotolerans</name>
    <dbReference type="NCBI Taxonomy" id="2541721"/>
    <lineage>
        <taxon>Bacteria</taxon>
        <taxon>Pseudomonadati</taxon>
        <taxon>Bacteroidota</taxon>
        <taxon>Cytophagia</taxon>
        <taxon>Cytophagales</taxon>
        <taxon>Spirosomataceae</taxon>
        <taxon>Dyadobacter</taxon>
    </lineage>
</organism>
<evidence type="ECO:0000256" key="2">
    <source>
        <dbReference type="PIRSR" id="PIRSR601952-1"/>
    </source>
</evidence>
<comment type="cofactor">
    <cofactor evidence="3">
        <name>Zn(2+)</name>
        <dbReference type="ChEBI" id="CHEBI:29105"/>
    </cofactor>
    <text evidence="3">Binds 2 Zn(2+) ions.</text>
</comment>
<evidence type="ECO:0000256" key="1">
    <source>
        <dbReference type="ARBA" id="ARBA00022553"/>
    </source>
</evidence>
<proteinExistence type="inferred from homology"/>
<dbReference type="PANTHER" id="PTHR11596:SF5">
    <property type="entry name" value="ALKALINE PHOSPHATASE"/>
    <property type="match status" value="1"/>
</dbReference>
<dbReference type="SMART" id="SM00098">
    <property type="entry name" value="alkPPc"/>
    <property type="match status" value="1"/>
</dbReference>
<comment type="caution">
    <text evidence="5">The sequence shown here is derived from an EMBL/GenBank/DDBJ whole genome shotgun (WGS) entry which is preliminary data.</text>
</comment>
<comment type="cofactor">
    <cofactor evidence="3">
        <name>Mg(2+)</name>
        <dbReference type="ChEBI" id="CHEBI:18420"/>
    </cofactor>
    <text evidence="3">Binds 1 Mg(2+) ion.</text>
</comment>
<feature type="binding site" evidence="3">
    <location>
        <position position="278"/>
    </location>
    <ligand>
        <name>Mg(2+)</name>
        <dbReference type="ChEBI" id="CHEBI:18420"/>
    </ligand>
</feature>
<dbReference type="InterPro" id="IPR001952">
    <property type="entry name" value="Alkaline_phosphatase"/>
</dbReference>
<accession>A0A4R5DS50</accession>
<reference evidence="5 6" key="1">
    <citation type="submission" date="2019-03" db="EMBL/GenBank/DDBJ databases">
        <title>Dyadobacter AR-3-6 sp. nov., isolated from arctic soil.</title>
        <authorList>
            <person name="Chaudhary D.K."/>
        </authorList>
    </citation>
    <scope>NUCLEOTIDE SEQUENCE [LARGE SCALE GENOMIC DNA]</scope>
    <source>
        <strain evidence="5 6">AR-3-6</strain>
    </source>
</reference>
<dbReference type="PRINTS" id="PR00113">
    <property type="entry name" value="ALKPHPHTASE"/>
</dbReference>
<evidence type="ECO:0000313" key="6">
    <source>
        <dbReference type="Proteomes" id="UP000294850"/>
    </source>
</evidence>
<feature type="binding site" evidence="3">
    <location>
        <position position="148"/>
    </location>
    <ligand>
        <name>Mg(2+)</name>
        <dbReference type="ChEBI" id="CHEBI:18420"/>
    </ligand>
</feature>
<sequence>MKRRDFFTSGSLALLGTSLINPLSVTANNLQSRKEKTAKNIIFMVSDGMSTGTLNMASLLSQRRNGRQSNWIKLYRENMGRRALMDTSSSNALVTDSAAGSSAWGGGVKVPNGSLNVNADGSFNKPILQKFKQAGKSVGCVTTVSITHATPAGFCVNNKSRGDEYEIAGQYLDLKFDVMMGGGSKFFSKETRKDKVDLLEKYNTAGYTLVANRDEMNALSARTDKPVLGLYAQNGLPYTLDSMHDEALQKSVPTLAEMTQKTIEILSRNSKGFVMQVEGGKVDWAAHANDSAGLLYDQIAFDDAIKVALEFAANDKETLVIMTTDHGNGNPGLFGSDKDFDRIQHFKHTNDWILNGITNKFTTAQVIERIEAAQGYAIKAAEAQTLLSAYTKMDGDGLYNPYKLPFQQLAQIQSSYISVNWASMGHSGDFVELAAFGPGSELLMPFVKNTDLHELMLQASGVKSV</sequence>
<dbReference type="OrthoDB" id="9794455at2"/>
<dbReference type="GO" id="GO:0004035">
    <property type="term" value="F:alkaline phosphatase activity"/>
    <property type="evidence" value="ECO:0007669"/>
    <property type="project" value="TreeGrafter"/>
</dbReference>
<comment type="similarity">
    <text evidence="4">Belongs to the alkaline phosphatase family.</text>
</comment>
<feature type="binding site" evidence="3">
    <location>
        <position position="47"/>
    </location>
    <ligand>
        <name>Zn(2+)</name>
        <dbReference type="ChEBI" id="CHEBI:29105"/>
        <label>2</label>
    </ligand>
</feature>
<dbReference type="Gene3D" id="3.40.720.10">
    <property type="entry name" value="Alkaline Phosphatase, subunit A"/>
    <property type="match status" value="1"/>
</dbReference>
<feature type="binding site" evidence="3">
    <location>
        <position position="283"/>
    </location>
    <ligand>
        <name>Zn(2+)</name>
        <dbReference type="ChEBI" id="CHEBI:29105"/>
        <label>2</label>
    </ligand>
</feature>
<dbReference type="RefSeq" id="WP_131956923.1">
    <property type="nucleotide sequence ID" value="NZ_SMFL01000002.1"/>
</dbReference>
<dbReference type="CDD" id="cd16012">
    <property type="entry name" value="ALP"/>
    <property type="match status" value="1"/>
</dbReference>